<evidence type="ECO:0000313" key="4">
    <source>
        <dbReference type="Proteomes" id="UP000245533"/>
    </source>
</evidence>
<keyword evidence="1" id="KW-0472">Membrane</keyword>
<dbReference type="Pfam" id="PF05226">
    <property type="entry name" value="CHASE2"/>
    <property type="match status" value="1"/>
</dbReference>
<feature type="domain" description="Guanylate cyclase" evidence="2">
    <location>
        <begin position="450"/>
        <end position="579"/>
    </location>
</feature>
<evidence type="ECO:0000313" key="3">
    <source>
        <dbReference type="EMBL" id="PWN07697.1"/>
    </source>
</evidence>
<dbReference type="PANTHER" id="PTHR43081:SF1">
    <property type="entry name" value="ADENYLATE CYCLASE, TERMINAL-DIFFERENTIATION SPECIFIC"/>
    <property type="match status" value="1"/>
</dbReference>
<dbReference type="CDD" id="cd07302">
    <property type="entry name" value="CHD"/>
    <property type="match status" value="1"/>
</dbReference>
<dbReference type="InterPro" id="IPR007890">
    <property type="entry name" value="CHASE2"/>
</dbReference>
<feature type="transmembrane region" description="Helical" evidence="1">
    <location>
        <begin position="361"/>
        <end position="382"/>
    </location>
</feature>
<dbReference type="SMART" id="SM00044">
    <property type="entry name" value="CYCc"/>
    <property type="match status" value="1"/>
</dbReference>
<evidence type="ECO:0000259" key="2">
    <source>
        <dbReference type="PROSITE" id="PS50125"/>
    </source>
</evidence>
<gene>
    <name evidence="3" type="ORF">DDZ15_01345</name>
</gene>
<keyword evidence="4" id="KW-1185">Reference proteome</keyword>
<sequence length="709" mass="79762">MKNIGSTILTLLVTGAILLAFFLSPPIQSGDLSMRDVLFQVRGEQDLSHSDIVIVELSQQADAEIPYKFPWPTSVYAKLVENLNKAGVHAIAFDVMFDQPDLYDPLNDQLFADAVEEAGNVIFIGGFRRQADLRAGNYIIENISPVFPREALMEATPWNIGFVDMRRDIDGVIRSYPLQANHQGTSYYSLALQMVPLVLGEEIRYENERNYYHIGDRTLAKTEEGRMLLNYYGGYRSFDYISLESIVDDEEFETNTEMLAFEVNEFDHPDYGLLHQDVLRDKVVLVGATMPELQDFHQVPFTNSSGEKTMAGVEIHANALQSILDHNFLRELSTLQNLMIALAILVISFFLTYIYIGWGGLISAILIGTLWSVIALFAFLQFNTFLPVLPVYLAVLLGYTGSTMQNVIFEVREKKKIKSMFSSYVSPELVEKMVADEIEYKLGGSLEHLTVLFSDIESFTSISENLDPIELVSMMNNYLDDMTNIINQCSGTLDKYIGDAVMAFYGAPVATENHAADACRTALLAGTTWTKNGQSGNTVRFNTRFGINTGKMLVGNMGSERRFNYTVMGDQVNVGARCESACKIFGVYAIVSQSSRDEALETGEFVFRKLGRVRVKGKSEPLALYQLVGFDRNAGEETAKLIEKFEEALQLYYSRSFETAMTYFTEVEAFEQSHLNAGPVMNPSRYYIDKCREMLTEEPEQQWKGVVEG</sequence>
<dbReference type="PROSITE" id="PS50125">
    <property type="entry name" value="GUANYLATE_CYCLASE_2"/>
    <property type="match status" value="1"/>
</dbReference>
<feature type="transmembrane region" description="Helical" evidence="1">
    <location>
        <begin position="338"/>
        <end position="356"/>
    </location>
</feature>
<dbReference type="InterPro" id="IPR050697">
    <property type="entry name" value="Adenylyl/Guanylyl_Cyclase_3/4"/>
</dbReference>
<dbReference type="GO" id="GO:0035556">
    <property type="term" value="P:intracellular signal transduction"/>
    <property type="evidence" value="ECO:0007669"/>
    <property type="project" value="InterPro"/>
</dbReference>
<dbReference type="AlphaFoldDB" id="A0A316TSZ1"/>
<organism evidence="3 4">
    <name type="scientific">Rhodohalobacter mucosus</name>
    <dbReference type="NCBI Taxonomy" id="2079485"/>
    <lineage>
        <taxon>Bacteria</taxon>
        <taxon>Pseudomonadati</taxon>
        <taxon>Balneolota</taxon>
        <taxon>Balneolia</taxon>
        <taxon>Balneolales</taxon>
        <taxon>Balneolaceae</taxon>
        <taxon>Rhodohalobacter</taxon>
    </lineage>
</organism>
<comment type="caution">
    <text evidence="3">The sequence shown here is derived from an EMBL/GenBank/DDBJ whole genome shotgun (WGS) entry which is preliminary data.</text>
</comment>
<dbReference type="EMBL" id="QGGB01000002">
    <property type="protein sequence ID" value="PWN07697.1"/>
    <property type="molecule type" value="Genomic_DNA"/>
</dbReference>
<proteinExistence type="predicted"/>
<dbReference type="InterPro" id="IPR029787">
    <property type="entry name" value="Nucleotide_cyclase"/>
</dbReference>
<evidence type="ECO:0000256" key="1">
    <source>
        <dbReference type="SAM" id="Phobius"/>
    </source>
</evidence>
<accession>A0A316TSZ1</accession>
<protein>
    <recommendedName>
        <fullName evidence="2">Guanylate cyclase domain-containing protein</fullName>
    </recommendedName>
</protein>
<dbReference type="RefSeq" id="WP_109644091.1">
    <property type="nucleotide sequence ID" value="NZ_QGGB01000002.1"/>
</dbReference>
<keyword evidence="1" id="KW-0812">Transmembrane</keyword>
<reference evidence="3 4" key="1">
    <citation type="submission" date="2018-05" db="EMBL/GenBank/DDBJ databases">
        <title>Rhodohalobacter halophilus gen. nov., sp. nov., a moderately halophilic member of the family Balneolaceae.</title>
        <authorList>
            <person name="Liu Z.-W."/>
        </authorList>
    </citation>
    <scope>NUCLEOTIDE SEQUENCE [LARGE SCALE GENOMIC DNA]</scope>
    <source>
        <strain evidence="3 4">8A47</strain>
    </source>
</reference>
<dbReference type="GO" id="GO:0006171">
    <property type="term" value="P:cAMP biosynthetic process"/>
    <property type="evidence" value="ECO:0007669"/>
    <property type="project" value="TreeGrafter"/>
</dbReference>
<feature type="transmembrane region" description="Helical" evidence="1">
    <location>
        <begin position="388"/>
        <end position="409"/>
    </location>
</feature>
<dbReference type="Gene3D" id="3.30.70.1230">
    <property type="entry name" value="Nucleotide cyclase"/>
    <property type="match status" value="1"/>
</dbReference>
<dbReference type="SUPFAM" id="SSF55073">
    <property type="entry name" value="Nucleotide cyclase"/>
    <property type="match status" value="1"/>
</dbReference>
<dbReference type="PANTHER" id="PTHR43081">
    <property type="entry name" value="ADENYLATE CYCLASE, TERMINAL-DIFFERENTIATION SPECIFIC-RELATED"/>
    <property type="match status" value="1"/>
</dbReference>
<name>A0A316TSZ1_9BACT</name>
<dbReference type="InterPro" id="IPR001054">
    <property type="entry name" value="A/G_cyclase"/>
</dbReference>
<dbReference type="Pfam" id="PF00211">
    <property type="entry name" value="Guanylate_cyc"/>
    <property type="match status" value="1"/>
</dbReference>
<dbReference type="OrthoDB" id="1522078at2"/>
<keyword evidence="1" id="KW-1133">Transmembrane helix</keyword>
<dbReference type="GO" id="GO:0004016">
    <property type="term" value="F:adenylate cyclase activity"/>
    <property type="evidence" value="ECO:0007669"/>
    <property type="project" value="UniProtKB-ARBA"/>
</dbReference>
<dbReference type="Proteomes" id="UP000245533">
    <property type="component" value="Unassembled WGS sequence"/>
</dbReference>
<dbReference type="SMART" id="SM01080">
    <property type="entry name" value="CHASE2"/>
    <property type="match status" value="1"/>
</dbReference>